<dbReference type="EMBL" id="JBHSPA010000112">
    <property type="protein sequence ID" value="MFC5834501.1"/>
    <property type="molecule type" value="Genomic_DNA"/>
</dbReference>
<sequence length="106" mass="11866">MSPESARVVEIARGHQGKDSQAINQWYDSDHPDASWCARFVSWVFNEAGGPLPDMQKTHRDPRAQGFQSVEWAVGTAMEQGVWHEGTDGTRPGDVVVFDARPQPFR</sequence>
<comment type="caution">
    <text evidence="2">The sequence shown here is derived from an EMBL/GenBank/DDBJ whole genome shotgun (WGS) entry which is preliminary data.</text>
</comment>
<dbReference type="Proteomes" id="UP001596058">
    <property type="component" value="Unassembled WGS sequence"/>
</dbReference>
<evidence type="ECO:0000313" key="3">
    <source>
        <dbReference type="Proteomes" id="UP001596058"/>
    </source>
</evidence>
<gene>
    <name evidence="2" type="ORF">ACFPZ3_62570</name>
</gene>
<organism evidence="2 3">
    <name type="scientific">Nonomuraea insulae</name>
    <dbReference type="NCBI Taxonomy" id="1616787"/>
    <lineage>
        <taxon>Bacteria</taxon>
        <taxon>Bacillati</taxon>
        <taxon>Actinomycetota</taxon>
        <taxon>Actinomycetes</taxon>
        <taxon>Streptosporangiales</taxon>
        <taxon>Streptosporangiaceae</taxon>
        <taxon>Nonomuraea</taxon>
    </lineage>
</organism>
<evidence type="ECO:0000313" key="2">
    <source>
        <dbReference type="EMBL" id="MFC5834501.1"/>
    </source>
</evidence>
<proteinExistence type="predicted"/>
<evidence type="ECO:0008006" key="4">
    <source>
        <dbReference type="Google" id="ProtNLM"/>
    </source>
</evidence>
<protein>
    <recommendedName>
        <fullName evidence="4">CHAP domain-containing protein</fullName>
    </recommendedName>
</protein>
<keyword evidence="3" id="KW-1185">Reference proteome</keyword>
<evidence type="ECO:0000256" key="1">
    <source>
        <dbReference type="SAM" id="MobiDB-lite"/>
    </source>
</evidence>
<accession>A0ABW1DBQ9</accession>
<dbReference type="Gene3D" id="3.90.1720.10">
    <property type="entry name" value="endopeptidase domain like (from Nostoc punctiforme)"/>
    <property type="match status" value="1"/>
</dbReference>
<name>A0ABW1DBQ9_9ACTN</name>
<reference evidence="3" key="1">
    <citation type="journal article" date="2019" name="Int. J. Syst. Evol. Microbiol.">
        <title>The Global Catalogue of Microorganisms (GCM) 10K type strain sequencing project: providing services to taxonomists for standard genome sequencing and annotation.</title>
        <authorList>
            <consortium name="The Broad Institute Genomics Platform"/>
            <consortium name="The Broad Institute Genome Sequencing Center for Infectious Disease"/>
            <person name="Wu L."/>
            <person name="Ma J."/>
        </authorList>
    </citation>
    <scope>NUCLEOTIDE SEQUENCE [LARGE SCALE GENOMIC DNA]</scope>
    <source>
        <strain evidence="3">CCUG 53903</strain>
    </source>
</reference>
<dbReference type="RefSeq" id="WP_379523913.1">
    <property type="nucleotide sequence ID" value="NZ_JBHSPA010000112.1"/>
</dbReference>
<feature type="region of interest" description="Disordered" evidence="1">
    <location>
        <begin position="83"/>
        <end position="106"/>
    </location>
</feature>